<comment type="similarity">
    <text evidence="1">Belongs to the short-chain dehydrogenases/reductases (SDR) family.</text>
</comment>
<dbReference type="EMBL" id="BASM01000015">
    <property type="protein sequence ID" value="GAD26241.1"/>
    <property type="molecule type" value="Genomic_DNA"/>
</dbReference>
<dbReference type="PRINTS" id="PR00081">
    <property type="entry name" value="GDHRDH"/>
</dbReference>
<protein>
    <submittedName>
        <fullName evidence="3">Oxidoreductase</fullName>
    </submittedName>
</protein>
<dbReference type="InterPro" id="IPR036291">
    <property type="entry name" value="NAD(P)-bd_dom_sf"/>
</dbReference>
<organism evidence="3 4">
    <name type="scientific">Gluconobacter thailandicus NBRC 3257</name>
    <dbReference type="NCBI Taxonomy" id="1381097"/>
    <lineage>
        <taxon>Bacteria</taxon>
        <taxon>Pseudomonadati</taxon>
        <taxon>Pseudomonadota</taxon>
        <taxon>Alphaproteobacteria</taxon>
        <taxon>Acetobacterales</taxon>
        <taxon>Acetobacteraceae</taxon>
        <taxon>Gluconobacter</taxon>
    </lineage>
</organism>
<accession>A0ABQ0IVJ9</accession>
<proteinExistence type="inferred from homology"/>
<sequence>MYDTVKILITGAASGIGQGLARRLGRPGQHLVLGDCHSEGLDVTRRLCETQGATVRSRVIDTRDRQAMAEWIHEESIGRLDMVFACAGITGGLPPARGAAPAPEREEHTRLMIETNLLGSLNTLFPAMDVMKKQARDQHGRRGQICMMASVAGFVSYPGTPSYSASKAALDRFTIATAPTLEKAGITLTSVCCGFVDTPMVKENRFPMPGLVSTDEAVQRILQGTLRGRRRVTFPKWLVFGARLADLLPPRLTELYYCRQPSAQPEGMPDY</sequence>
<dbReference type="PROSITE" id="PS00061">
    <property type="entry name" value="ADH_SHORT"/>
    <property type="match status" value="1"/>
</dbReference>
<gene>
    <name evidence="3" type="ORF">NBRC3257_1240</name>
</gene>
<dbReference type="Pfam" id="PF00106">
    <property type="entry name" value="adh_short"/>
    <property type="match status" value="1"/>
</dbReference>
<comment type="caution">
    <text evidence="3">The sequence shown here is derived from an EMBL/GenBank/DDBJ whole genome shotgun (WGS) entry which is preliminary data.</text>
</comment>
<dbReference type="PANTHER" id="PTHR44196">
    <property type="entry name" value="DEHYDROGENASE/REDUCTASE SDR FAMILY MEMBER 7B"/>
    <property type="match status" value="1"/>
</dbReference>
<keyword evidence="4" id="KW-1185">Reference proteome</keyword>
<evidence type="ECO:0000313" key="3">
    <source>
        <dbReference type="EMBL" id="GAD26241.1"/>
    </source>
</evidence>
<evidence type="ECO:0000256" key="1">
    <source>
        <dbReference type="ARBA" id="ARBA00006484"/>
    </source>
</evidence>
<reference evidence="3 4" key="1">
    <citation type="submission" date="2013-08" db="EMBL/GenBank/DDBJ databases">
        <title>Gluconobacter thailandicus NBRC 3257 whole genome sequence.</title>
        <authorList>
            <person name="Matsutani M."/>
            <person name="Yakushi T."/>
            <person name="Matsushita K."/>
        </authorList>
    </citation>
    <scope>NUCLEOTIDE SEQUENCE [LARGE SCALE GENOMIC DNA]</scope>
    <source>
        <strain evidence="3 4">NBRC 3257</strain>
    </source>
</reference>
<dbReference type="InterPro" id="IPR002347">
    <property type="entry name" value="SDR_fam"/>
</dbReference>
<dbReference type="InterPro" id="IPR020904">
    <property type="entry name" value="Sc_DH/Rdtase_CS"/>
</dbReference>
<evidence type="ECO:0000313" key="4">
    <source>
        <dbReference type="Proteomes" id="UP000018209"/>
    </source>
</evidence>
<dbReference type="Proteomes" id="UP000018209">
    <property type="component" value="Unassembled WGS sequence"/>
</dbReference>
<evidence type="ECO:0000256" key="2">
    <source>
        <dbReference type="ARBA" id="ARBA00023002"/>
    </source>
</evidence>
<dbReference type="Gene3D" id="3.40.50.720">
    <property type="entry name" value="NAD(P)-binding Rossmann-like Domain"/>
    <property type="match status" value="1"/>
</dbReference>
<keyword evidence="2" id="KW-0560">Oxidoreductase</keyword>
<dbReference type="SUPFAM" id="SSF51735">
    <property type="entry name" value="NAD(P)-binding Rossmann-fold domains"/>
    <property type="match status" value="1"/>
</dbReference>
<name>A0ABQ0IVJ9_GLUTH</name>
<dbReference type="PANTHER" id="PTHR44196:SF1">
    <property type="entry name" value="DEHYDROGENASE_REDUCTASE SDR FAMILY MEMBER 7B"/>
    <property type="match status" value="1"/>
</dbReference>